<gene>
    <name evidence="1" type="ORF">J1C56_17460</name>
</gene>
<accession>A0A9X1D5N8</accession>
<evidence type="ECO:0000313" key="2">
    <source>
        <dbReference type="Proteomes" id="UP001138921"/>
    </source>
</evidence>
<evidence type="ECO:0000313" key="1">
    <source>
        <dbReference type="EMBL" id="MBT1157382.1"/>
    </source>
</evidence>
<dbReference type="Pfam" id="PF20383">
    <property type="entry name" value="DUF6678"/>
    <property type="match status" value="1"/>
</dbReference>
<dbReference type="Proteomes" id="UP001138921">
    <property type="component" value="Unassembled WGS sequence"/>
</dbReference>
<reference evidence="1" key="2">
    <citation type="submission" date="2021-03" db="EMBL/GenBank/DDBJ databases">
        <authorList>
            <person name="Artuso I."/>
            <person name="Turrini P."/>
            <person name="Pirolo M."/>
            <person name="Lugli G.A."/>
            <person name="Ventura M."/>
            <person name="Visca P."/>
        </authorList>
    </citation>
    <scope>NUCLEOTIDE SEQUENCE</scope>
    <source>
        <strain evidence="1">LMG 26462</strain>
    </source>
</reference>
<dbReference type="EMBL" id="JAFLWW010000005">
    <property type="protein sequence ID" value="MBT1157382.1"/>
    <property type="molecule type" value="Genomic_DNA"/>
</dbReference>
<keyword evidence="2" id="KW-1185">Reference proteome</keyword>
<organism evidence="1 2">
    <name type="scientific">Aminobacter anthyllidis</name>
    <dbReference type="NCBI Taxonomy" id="1035067"/>
    <lineage>
        <taxon>Bacteria</taxon>
        <taxon>Pseudomonadati</taxon>
        <taxon>Pseudomonadota</taxon>
        <taxon>Alphaproteobacteria</taxon>
        <taxon>Hyphomicrobiales</taxon>
        <taxon>Phyllobacteriaceae</taxon>
        <taxon>Aminobacter</taxon>
    </lineage>
</organism>
<sequence length="173" mass="19786">MISHTSAARNVAAFQHRCNDGQMVIATPDPDYVYLLTDAKGKKRIREILTERGLTSYMNDTKWRELCRGMYQLPFPPAYQVKYVHQAPETHELEYAPAYFGDWARTHEASLGLHIEWIRIAPRYTEHRGLLVSPVIQDCSSELIALLTRIHVPFIEQDSFVVIYGHGSASTPI</sequence>
<dbReference type="AlphaFoldDB" id="A0A9X1D5N8"/>
<name>A0A9X1D5N8_9HYPH</name>
<protein>
    <submittedName>
        <fullName evidence="1">Uncharacterized protein</fullName>
    </submittedName>
</protein>
<reference evidence="1" key="1">
    <citation type="journal article" date="2021" name="Microorganisms">
        <title>Phylogenomic Reconstruction and Metabolic Potential of the Genus Aminobacter.</title>
        <authorList>
            <person name="Artuso I."/>
            <person name="Turrini P."/>
            <person name="Pirolo M."/>
            <person name="Lugli G.A."/>
            <person name="Ventura M."/>
            <person name="Visca P."/>
        </authorList>
    </citation>
    <scope>NUCLEOTIDE SEQUENCE</scope>
    <source>
        <strain evidence="1">LMG 26462</strain>
    </source>
</reference>
<proteinExistence type="predicted"/>
<dbReference type="InterPro" id="IPR046500">
    <property type="entry name" value="DUF6678"/>
</dbReference>
<dbReference type="RefSeq" id="WP_214391346.1">
    <property type="nucleotide sequence ID" value="NZ_JAFLWW010000005.1"/>
</dbReference>
<comment type="caution">
    <text evidence="1">The sequence shown here is derived from an EMBL/GenBank/DDBJ whole genome shotgun (WGS) entry which is preliminary data.</text>
</comment>